<keyword evidence="8" id="KW-0448">Lipopolysaccharide biosynthesis</keyword>
<sequence>MKFLYNISIQLLIFGMKLGAIFNEKLKKGIAGRKKSLNIVQNAFSKKDKIIWMHAASLGEYEQGLPVLEKLKENFADHKILITFFSPSGYENVIHKKNIADAICYLPFDSKKKLQEFANQFQTEIFFTVKYEYWYNLLAILKKKGTKIYVISALFYPKQVFFKKYGSFFTAQLQQNVDWFFHQTKESCELAKSIGIEQSSVSGDTRFDRVKHFQARDNFVEFIKEFKQDKKLIVFGSSWEAEEKIADIVAKNSPETKIIIAVHDLKRIPNILKKFPEAVLYSQICENQSAIIHHQLLIIDSIGLLSKLYSYADLAVIGGGFHSAGLHNILEAATFGVPTIFGNKFKKNPEADGLILANGAKSFDNENDAAYFIVELFKDEKPELRKMSENARSFIDNQPNATEIILQKILS</sequence>
<name>A0A8J8GBF3_9FLAO</name>
<comment type="function">
    <text evidence="8">Involved in lipopolysaccharide (LPS) biosynthesis. Catalyzes the transfer of 3-deoxy-D-manno-octulosonate (Kdo) residue(s) from CMP-Kdo to lipid IV(A), the tetraacyldisaccharide-1,4'-bisphosphate precursor of lipid A.</text>
</comment>
<dbReference type="PANTHER" id="PTHR42755">
    <property type="entry name" value="3-DEOXY-MANNO-OCTULOSONATE CYTIDYLYLTRANSFERASE"/>
    <property type="match status" value="1"/>
</dbReference>
<dbReference type="EC" id="2.4.99.12" evidence="2 8"/>
<dbReference type="AlphaFoldDB" id="A0A8J8GBF3"/>
<evidence type="ECO:0000259" key="9">
    <source>
        <dbReference type="Pfam" id="PF04413"/>
    </source>
</evidence>
<dbReference type="UniPathway" id="UPA00958"/>
<comment type="pathway">
    <text evidence="1 8">Bacterial outer membrane biogenesis; LPS core biosynthesis.</text>
</comment>
<reference evidence="10" key="1">
    <citation type="submission" date="2020-05" db="EMBL/GenBank/DDBJ databases">
        <title>Genomic Encyclopedia of Type Strains, Phase IV (KMG-V): Genome sequencing to study the core and pangenomes of soil and plant-associated prokaryotes.</title>
        <authorList>
            <person name="Whitman W."/>
        </authorList>
    </citation>
    <scope>NUCLEOTIDE SEQUENCE</scope>
    <source>
        <strain evidence="10">16F</strain>
    </source>
</reference>
<evidence type="ECO:0000256" key="7">
    <source>
        <dbReference type="PIRSR" id="PIRSR639901-1"/>
    </source>
</evidence>
<dbReference type="RefSeq" id="WP_173780006.1">
    <property type="nucleotide sequence ID" value="NZ_JABSNO010000021.1"/>
</dbReference>
<keyword evidence="11" id="KW-1185">Reference proteome</keyword>
<dbReference type="GO" id="GO:0043842">
    <property type="term" value="F:Kdo transferase activity"/>
    <property type="evidence" value="ECO:0007669"/>
    <property type="project" value="UniProtKB-EC"/>
</dbReference>
<comment type="catalytic activity">
    <reaction evidence="6 8">
        <text>lipid IVA (E. coli) + CMP-3-deoxy-beta-D-manno-octulosonate = alpha-Kdo-(2-&gt;6)-lipid IVA (E. coli) + CMP + H(+)</text>
        <dbReference type="Rhea" id="RHEA:28066"/>
        <dbReference type="ChEBI" id="CHEBI:15378"/>
        <dbReference type="ChEBI" id="CHEBI:58603"/>
        <dbReference type="ChEBI" id="CHEBI:60364"/>
        <dbReference type="ChEBI" id="CHEBI:60377"/>
        <dbReference type="ChEBI" id="CHEBI:85987"/>
        <dbReference type="EC" id="2.4.99.12"/>
    </reaction>
</comment>
<evidence type="ECO:0000256" key="6">
    <source>
        <dbReference type="ARBA" id="ARBA00049183"/>
    </source>
</evidence>
<gene>
    <name evidence="10" type="ORF">HNQ03_002537</name>
</gene>
<evidence type="ECO:0000313" key="10">
    <source>
        <dbReference type="EMBL" id="NRS93447.1"/>
    </source>
</evidence>
<keyword evidence="8" id="KW-0472">Membrane</keyword>
<feature type="active site" description="Proton acceptor" evidence="7">
    <location>
        <position position="60"/>
    </location>
</feature>
<dbReference type="GO" id="GO:0009244">
    <property type="term" value="P:lipopolysaccharide core region biosynthetic process"/>
    <property type="evidence" value="ECO:0007669"/>
    <property type="project" value="UniProtKB-UniRule"/>
</dbReference>
<evidence type="ECO:0000256" key="2">
    <source>
        <dbReference type="ARBA" id="ARBA00012621"/>
    </source>
</evidence>
<dbReference type="SUPFAM" id="SSF53756">
    <property type="entry name" value="UDP-Glycosyltransferase/glycogen phosphorylase"/>
    <property type="match status" value="1"/>
</dbReference>
<evidence type="ECO:0000256" key="5">
    <source>
        <dbReference type="ARBA" id="ARBA00031445"/>
    </source>
</evidence>
<evidence type="ECO:0000313" key="11">
    <source>
        <dbReference type="Proteomes" id="UP000610746"/>
    </source>
</evidence>
<dbReference type="Gene3D" id="3.40.50.2000">
    <property type="entry name" value="Glycogen Phosphorylase B"/>
    <property type="match status" value="1"/>
</dbReference>
<organism evidence="10 11">
    <name type="scientific">Frigoriflavimonas asaccharolytica</name>
    <dbReference type="NCBI Taxonomy" id="2735899"/>
    <lineage>
        <taxon>Bacteria</taxon>
        <taxon>Pseudomonadati</taxon>
        <taxon>Bacteroidota</taxon>
        <taxon>Flavobacteriia</taxon>
        <taxon>Flavobacteriales</taxon>
        <taxon>Weeksellaceae</taxon>
        <taxon>Frigoriflavimonas</taxon>
    </lineage>
</organism>
<evidence type="ECO:0000256" key="4">
    <source>
        <dbReference type="ARBA" id="ARBA00022679"/>
    </source>
</evidence>
<feature type="domain" description="3-deoxy-D-manno-octulosonic-acid transferase N-terminal" evidence="9">
    <location>
        <begin position="42"/>
        <end position="208"/>
    </location>
</feature>
<keyword evidence="4 8" id="KW-0808">Transferase</keyword>
<proteinExistence type="inferred from homology"/>
<dbReference type="PANTHER" id="PTHR42755:SF1">
    <property type="entry name" value="3-DEOXY-D-MANNO-OCTULOSONIC ACID TRANSFERASE, MITOCHONDRIAL-RELATED"/>
    <property type="match status" value="1"/>
</dbReference>
<dbReference type="InterPro" id="IPR038107">
    <property type="entry name" value="Glycos_transf_N_sf"/>
</dbReference>
<accession>A0A8J8GBF3</accession>
<dbReference type="InterPro" id="IPR039901">
    <property type="entry name" value="Kdotransferase"/>
</dbReference>
<comment type="similarity">
    <text evidence="8">Belongs to the glycosyltransferase group 1 family.</text>
</comment>
<keyword evidence="8" id="KW-1003">Cell membrane</keyword>
<dbReference type="Proteomes" id="UP000610746">
    <property type="component" value="Unassembled WGS sequence"/>
</dbReference>
<comment type="subcellular location">
    <subcellularLocation>
        <location evidence="8">Cell membrane</location>
    </subcellularLocation>
</comment>
<evidence type="ECO:0000256" key="3">
    <source>
        <dbReference type="ARBA" id="ARBA00019077"/>
    </source>
</evidence>
<dbReference type="EMBL" id="JABSNO010000021">
    <property type="protein sequence ID" value="NRS93447.1"/>
    <property type="molecule type" value="Genomic_DNA"/>
</dbReference>
<keyword evidence="10" id="KW-0328">Glycosyltransferase</keyword>
<comment type="caution">
    <text evidence="10">The sequence shown here is derived from an EMBL/GenBank/DDBJ whole genome shotgun (WGS) entry which is preliminary data.</text>
</comment>
<dbReference type="GO" id="GO:0005886">
    <property type="term" value="C:plasma membrane"/>
    <property type="evidence" value="ECO:0007669"/>
    <property type="project" value="UniProtKB-SubCell"/>
</dbReference>
<protein>
    <recommendedName>
        <fullName evidence="3 8">3-deoxy-D-manno-octulosonic acid transferase</fullName>
        <shortName evidence="8">Kdo transferase</shortName>
        <ecNumber evidence="2 8">2.4.99.12</ecNumber>
    </recommendedName>
    <alternativeName>
        <fullName evidence="5 8">Lipid IV(A) 3-deoxy-D-manno-octulosonic acid transferase</fullName>
    </alternativeName>
</protein>
<evidence type="ECO:0000256" key="8">
    <source>
        <dbReference type="RuleBase" id="RU365103"/>
    </source>
</evidence>
<dbReference type="InterPro" id="IPR007507">
    <property type="entry name" value="Glycos_transf_N"/>
</dbReference>
<evidence type="ECO:0000256" key="1">
    <source>
        <dbReference type="ARBA" id="ARBA00004713"/>
    </source>
</evidence>
<dbReference type="Gene3D" id="3.40.50.11720">
    <property type="entry name" value="3-Deoxy-D-manno-octulosonic-acid transferase, N-terminal domain"/>
    <property type="match status" value="1"/>
</dbReference>
<dbReference type="GO" id="GO:0009245">
    <property type="term" value="P:lipid A biosynthetic process"/>
    <property type="evidence" value="ECO:0007669"/>
    <property type="project" value="TreeGrafter"/>
</dbReference>
<dbReference type="Pfam" id="PF04413">
    <property type="entry name" value="Glycos_transf_N"/>
    <property type="match status" value="1"/>
</dbReference>